<comment type="caution">
    <text evidence="2">The sequence shown here is derived from an EMBL/GenBank/DDBJ whole genome shotgun (WGS) entry which is preliminary data.</text>
</comment>
<name>A0A9W7G506_9STRA</name>
<keyword evidence="3" id="KW-1185">Reference proteome</keyword>
<evidence type="ECO:0000256" key="1">
    <source>
        <dbReference type="SAM" id="MobiDB-lite"/>
    </source>
</evidence>
<accession>A0A9W7G506</accession>
<feature type="compositionally biased region" description="Basic residues" evidence="1">
    <location>
        <begin position="272"/>
        <end position="282"/>
    </location>
</feature>
<sequence length="828" mass="91785">MGVAFSKFPNYTNRPPETGAEFDNAQIDDTAVPSTSTTQPTRKRKQTRSKEVEKVGDEAAELAKVANEVQGLSEEEVKVVKSLLFRGQKDQVTLTLRKELGKYPNTLRELGADRVRLATETIKYLRAKAAKLAKIEQQKGYEKALDSKVKELLELVVDEGKLQDIDNRMLSKLLEQLRGRMKELGIDETDHVVACHCYGAILSMIRRGCFAEFSTTFVRPLEPVDALYLIQPFITLLLKNMQHKKFESTKDCQKYKETLVQKTTAPDSASKSRVKLSRPRGKPPKGCYWDEYNGYVKSTPQTTKDVEVIKTYKNFNDNRAASTENPPNQYINLNSVQTGTSCTVVHPFLFTIGGAQYICPGMIMNRGRDEFSKRAVEDILVVSKLLNGSEDSGSVGSVGSGGGGGGLNFFDGADFAPSSDDILKLEIMGKLWEVLEAVGLQEPLEAKAIDGVEKKYAMCVNNFIGVTLTAGRQVYMFFEGGKPIFFQTQLRTFVRMTDDSMSSLNALHASEAAQLHLSLGGGIGEMVEGEVEEKMSFVMKSSGSLYALAIVCALVGDYKLLRMLQRPDLLPIVLRADENGLDEEDEGDEEEEEVEEEEVATKATPNSSSRGRKCRNETPVEEDGGECAACQGSHRAHTCSKGASKPGLNFKNCLLSHIKREIPHLIGKLERGEIELADFLAERVVDNLLHCDNPTPWIICHALGNTFAEGSWDSNANANGKELTKRQKENEGVVEMAEKAWSAYKGKFEYEHIRALWNRTAGNDDIMEMPADVSFGSIADATAGKNSMGGEEFDIRAVNDIAGSQVGEEEEQWEDREDVERFVRSRRG</sequence>
<feature type="compositionally biased region" description="Acidic residues" evidence="1">
    <location>
        <begin position="807"/>
        <end position="817"/>
    </location>
</feature>
<reference evidence="3" key="1">
    <citation type="journal article" date="2023" name="Commun. Biol.">
        <title>Genome analysis of Parmales, the sister group of diatoms, reveals the evolutionary specialization of diatoms from phago-mixotrophs to photoautotrophs.</title>
        <authorList>
            <person name="Ban H."/>
            <person name="Sato S."/>
            <person name="Yoshikawa S."/>
            <person name="Yamada K."/>
            <person name="Nakamura Y."/>
            <person name="Ichinomiya M."/>
            <person name="Sato N."/>
            <person name="Blanc-Mathieu R."/>
            <person name="Endo H."/>
            <person name="Kuwata A."/>
            <person name="Ogata H."/>
        </authorList>
    </citation>
    <scope>NUCLEOTIDE SEQUENCE [LARGE SCALE GENOMIC DNA]</scope>
</reference>
<dbReference type="AlphaFoldDB" id="A0A9W7G506"/>
<dbReference type="Proteomes" id="UP001165065">
    <property type="component" value="Unassembled WGS sequence"/>
</dbReference>
<feature type="region of interest" description="Disordered" evidence="1">
    <location>
        <begin position="1"/>
        <end position="55"/>
    </location>
</feature>
<proteinExistence type="predicted"/>
<protein>
    <submittedName>
        <fullName evidence="2">Uncharacterized protein</fullName>
    </submittedName>
</protein>
<feature type="region of interest" description="Disordered" evidence="1">
    <location>
        <begin position="804"/>
        <end position="828"/>
    </location>
</feature>
<feature type="compositionally biased region" description="Basic and acidic residues" evidence="1">
    <location>
        <begin position="818"/>
        <end position="828"/>
    </location>
</feature>
<feature type="compositionally biased region" description="Acidic residues" evidence="1">
    <location>
        <begin position="580"/>
        <end position="598"/>
    </location>
</feature>
<feature type="region of interest" description="Disordered" evidence="1">
    <location>
        <begin position="580"/>
        <end position="618"/>
    </location>
</feature>
<evidence type="ECO:0000313" key="2">
    <source>
        <dbReference type="EMBL" id="GMI36085.1"/>
    </source>
</evidence>
<organism evidence="2 3">
    <name type="scientific">Triparma columacea</name>
    <dbReference type="NCBI Taxonomy" id="722753"/>
    <lineage>
        <taxon>Eukaryota</taxon>
        <taxon>Sar</taxon>
        <taxon>Stramenopiles</taxon>
        <taxon>Ochrophyta</taxon>
        <taxon>Bolidophyceae</taxon>
        <taxon>Parmales</taxon>
        <taxon>Triparmaceae</taxon>
        <taxon>Triparma</taxon>
    </lineage>
</organism>
<dbReference type="EMBL" id="BRYA01000937">
    <property type="protein sequence ID" value="GMI36085.1"/>
    <property type="molecule type" value="Genomic_DNA"/>
</dbReference>
<evidence type="ECO:0000313" key="3">
    <source>
        <dbReference type="Proteomes" id="UP001165065"/>
    </source>
</evidence>
<gene>
    <name evidence="2" type="ORF">TrCOL_g3754</name>
</gene>
<feature type="region of interest" description="Disordered" evidence="1">
    <location>
        <begin position="263"/>
        <end position="282"/>
    </location>
</feature>